<feature type="transmembrane region" description="Helical" evidence="11">
    <location>
        <begin position="114"/>
        <end position="141"/>
    </location>
</feature>
<name>A0A1U7ZPX4_NELNU</name>
<accession>A0A1U7ZPX4</accession>
<evidence type="ECO:0000256" key="6">
    <source>
        <dbReference type="ARBA" id="ARBA00022723"/>
    </source>
</evidence>
<organism evidence="13 14">
    <name type="scientific">Nelumbo nucifera</name>
    <name type="common">Sacred lotus</name>
    <dbReference type="NCBI Taxonomy" id="4432"/>
    <lineage>
        <taxon>Eukaryota</taxon>
        <taxon>Viridiplantae</taxon>
        <taxon>Streptophyta</taxon>
        <taxon>Embryophyta</taxon>
        <taxon>Tracheophyta</taxon>
        <taxon>Spermatophyta</taxon>
        <taxon>Magnoliopsida</taxon>
        <taxon>Proteales</taxon>
        <taxon>Nelumbonaceae</taxon>
        <taxon>Nelumbo</taxon>
    </lineage>
</organism>
<keyword evidence="7" id="KW-0249">Electron transport</keyword>
<keyword evidence="13" id="KW-1185">Reference proteome</keyword>
<dbReference type="eggNOG" id="KOG1619">
    <property type="taxonomic scope" value="Eukaryota"/>
</dbReference>
<dbReference type="RefSeq" id="XP_010255441.1">
    <property type="nucleotide sequence ID" value="XM_010257139.2"/>
</dbReference>
<dbReference type="STRING" id="4432.A0A1U7ZPX4"/>
<sequence>MALRVSAQPFTLVSHVLAIAAAIMVLVWCIHFRGGLAFEATNKSLIFNIHPVLMLIGFIILGGEAIISYKALPWRKEVKKLIHLILHLFALILGIVGIYAAFKYHNESNIANLYSLHSWIGIGTICLYGIQWIYGFLVFFYPGGSAAVRGESLPWHVVFGLFVYVLALGTAMLGFLEKLTFLESSGLAKYGPEAYLVNFTSIVTVLFGAFVVLSVLSPSHVEDDFTYSSI</sequence>
<evidence type="ECO:0000256" key="1">
    <source>
        <dbReference type="ARBA" id="ARBA00001970"/>
    </source>
</evidence>
<evidence type="ECO:0000313" key="13">
    <source>
        <dbReference type="Proteomes" id="UP000189703"/>
    </source>
</evidence>
<gene>
    <name evidence="14" type="primary">LOC104596111</name>
</gene>
<dbReference type="GO" id="GO:0016491">
    <property type="term" value="F:oxidoreductase activity"/>
    <property type="evidence" value="ECO:0000318"/>
    <property type="project" value="GO_Central"/>
</dbReference>
<evidence type="ECO:0000313" key="14">
    <source>
        <dbReference type="RefSeq" id="XP_010255441.1"/>
    </source>
</evidence>
<dbReference type="CDD" id="cd08766">
    <property type="entry name" value="Cyt_b561_ACYB-1_like"/>
    <property type="match status" value="1"/>
</dbReference>
<evidence type="ECO:0000259" key="12">
    <source>
        <dbReference type="PROSITE" id="PS50939"/>
    </source>
</evidence>
<evidence type="ECO:0000256" key="9">
    <source>
        <dbReference type="ARBA" id="ARBA00023004"/>
    </source>
</evidence>
<feature type="transmembrane region" description="Helical" evidence="11">
    <location>
        <begin position="81"/>
        <end position="102"/>
    </location>
</feature>
<evidence type="ECO:0000256" key="2">
    <source>
        <dbReference type="ARBA" id="ARBA00004141"/>
    </source>
</evidence>
<keyword evidence="3" id="KW-0813">Transport</keyword>
<dbReference type="KEGG" id="nnu:104596111"/>
<dbReference type="InterPro" id="IPR043205">
    <property type="entry name" value="CYB561/CYBRD1-like"/>
</dbReference>
<dbReference type="GO" id="GO:0046872">
    <property type="term" value="F:metal ion binding"/>
    <property type="evidence" value="ECO:0007669"/>
    <property type="project" value="UniProtKB-KW"/>
</dbReference>
<protein>
    <submittedName>
        <fullName evidence="14">Probable ascorbate-specific transmembrane electron transporter 1</fullName>
    </submittedName>
</protein>
<dbReference type="Proteomes" id="UP000189703">
    <property type="component" value="Unplaced"/>
</dbReference>
<keyword evidence="10 11" id="KW-0472">Membrane</keyword>
<evidence type="ECO:0000256" key="4">
    <source>
        <dbReference type="ARBA" id="ARBA00022617"/>
    </source>
</evidence>
<feature type="transmembrane region" description="Helical" evidence="11">
    <location>
        <begin position="45"/>
        <end position="69"/>
    </location>
</feature>
<comment type="cofactor">
    <cofactor evidence="1">
        <name>heme b</name>
        <dbReference type="ChEBI" id="CHEBI:60344"/>
    </cofactor>
</comment>
<proteinExistence type="predicted"/>
<dbReference type="InParanoid" id="A0A1U7ZPX4"/>
<dbReference type="GO" id="GO:0016020">
    <property type="term" value="C:membrane"/>
    <property type="evidence" value="ECO:0007669"/>
    <property type="project" value="UniProtKB-SubCell"/>
</dbReference>
<evidence type="ECO:0000256" key="5">
    <source>
        <dbReference type="ARBA" id="ARBA00022692"/>
    </source>
</evidence>
<dbReference type="Gene3D" id="1.20.120.1770">
    <property type="match status" value="1"/>
</dbReference>
<dbReference type="AlphaFoldDB" id="A0A1U7ZPX4"/>
<keyword evidence="9" id="KW-0408">Iron</keyword>
<keyword evidence="8 11" id="KW-1133">Transmembrane helix</keyword>
<evidence type="ECO:0000256" key="10">
    <source>
        <dbReference type="ARBA" id="ARBA00023136"/>
    </source>
</evidence>
<dbReference type="Pfam" id="PF03188">
    <property type="entry name" value="Cytochrom_B561"/>
    <property type="match status" value="1"/>
</dbReference>
<dbReference type="OMA" id="NWHPVLA"/>
<evidence type="ECO:0000256" key="3">
    <source>
        <dbReference type="ARBA" id="ARBA00022448"/>
    </source>
</evidence>
<evidence type="ECO:0000256" key="11">
    <source>
        <dbReference type="SAM" id="Phobius"/>
    </source>
</evidence>
<feature type="transmembrane region" description="Helical" evidence="11">
    <location>
        <begin position="153"/>
        <end position="175"/>
    </location>
</feature>
<feature type="domain" description="Cytochrome b561" evidence="12">
    <location>
        <begin position="13"/>
        <end position="216"/>
    </location>
</feature>
<dbReference type="SMART" id="SM00665">
    <property type="entry name" value="B561"/>
    <property type="match status" value="1"/>
</dbReference>
<dbReference type="OrthoDB" id="907479at2759"/>
<reference evidence="14" key="1">
    <citation type="submission" date="2025-08" db="UniProtKB">
        <authorList>
            <consortium name="RefSeq"/>
        </authorList>
    </citation>
    <scope>IDENTIFICATION</scope>
</reference>
<dbReference type="FunCoup" id="A0A1U7ZPX4">
    <property type="interactions" value="1006"/>
</dbReference>
<keyword evidence="4" id="KW-0349">Heme</keyword>
<feature type="transmembrane region" description="Helical" evidence="11">
    <location>
        <begin position="12"/>
        <end position="33"/>
    </location>
</feature>
<dbReference type="PANTHER" id="PTHR10106:SF22">
    <property type="entry name" value="TRANSMEMBRANE ASCORBATE FERRIREDUCTASE 1"/>
    <property type="match status" value="1"/>
</dbReference>
<dbReference type="FunFam" id="1.20.120.1770:FF:000001">
    <property type="entry name" value="Cytochrome b reductase 1"/>
    <property type="match status" value="1"/>
</dbReference>
<evidence type="ECO:0000256" key="7">
    <source>
        <dbReference type="ARBA" id="ARBA00022982"/>
    </source>
</evidence>
<feature type="transmembrane region" description="Helical" evidence="11">
    <location>
        <begin position="195"/>
        <end position="216"/>
    </location>
</feature>
<comment type="subcellular location">
    <subcellularLocation>
        <location evidence="2">Membrane</location>
        <topology evidence="2">Multi-pass membrane protein</topology>
    </subcellularLocation>
</comment>
<dbReference type="GeneID" id="104596111"/>
<dbReference type="PANTHER" id="PTHR10106">
    <property type="entry name" value="CYTOCHROME B561-RELATED"/>
    <property type="match status" value="1"/>
</dbReference>
<dbReference type="InterPro" id="IPR006593">
    <property type="entry name" value="Cyt_b561/ferric_Rdtase_TM"/>
</dbReference>
<evidence type="ECO:0000256" key="8">
    <source>
        <dbReference type="ARBA" id="ARBA00022989"/>
    </source>
</evidence>
<dbReference type="PROSITE" id="PS50939">
    <property type="entry name" value="CYTOCHROME_B561"/>
    <property type="match status" value="1"/>
</dbReference>
<keyword evidence="5 11" id="KW-0812">Transmembrane</keyword>
<keyword evidence="6" id="KW-0479">Metal-binding</keyword>